<dbReference type="EC" id="6.2.1.2" evidence="5"/>
<dbReference type="VEuPathDB" id="AmoebaDB:DDB_G0276337"/>
<dbReference type="GO" id="GO:0015645">
    <property type="term" value="F:fatty acid ligase activity"/>
    <property type="evidence" value="ECO:0000318"/>
    <property type="project" value="GO_Central"/>
</dbReference>
<dbReference type="PhylomeDB" id="Q8SSN6"/>
<feature type="transmembrane region" description="Helical" evidence="7">
    <location>
        <begin position="273"/>
        <end position="296"/>
    </location>
</feature>
<dbReference type="Proteomes" id="UP000002195">
    <property type="component" value="Unassembled WGS sequence"/>
</dbReference>
<dbReference type="CDD" id="cd05971">
    <property type="entry name" value="MACS_like_3"/>
    <property type="match status" value="1"/>
</dbReference>
<dbReference type="GO" id="GO:0005524">
    <property type="term" value="F:ATP binding"/>
    <property type="evidence" value="ECO:0007669"/>
    <property type="project" value="UniProtKB-KW"/>
</dbReference>
<dbReference type="Pfam" id="PF13193">
    <property type="entry name" value="AMP-binding_C"/>
    <property type="match status" value="1"/>
</dbReference>
<dbReference type="RefSeq" id="XP_643176.1">
    <property type="nucleotide sequence ID" value="XM_638084.1"/>
</dbReference>
<dbReference type="AlphaFoldDB" id="Q8SSN6"/>
<evidence type="ECO:0000256" key="6">
    <source>
        <dbReference type="ARBA" id="ARBA00048477"/>
    </source>
</evidence>
<dbReference type="FunFam" id="3.30.300.30:FF:000005">
    <property type="entry name" value="Acyl-coenzyme A synthetase ACSM5, mitochondrial"/>
    <property type="match status" value="1"/>
</dbReference>
<organism evidence="10 11">
    <name type="scientific">Dictyostelium discoideum</name>
    <name type="common">Social amoeba</name>
    <dbReference type="NCBI Taxonomy" id="44689"/>
    <lineage>
        <taxon>Eukaryota</taxon>
        <taxon>Amoebozoa</taxon>
        <taxon>Evosea</taxon>
        <taxon>Eumycetozoa</taxon>
        <taxon>Dictyostelia</taxon>
        <taxon>Dictyosteliales</taxon>
        <taxon>Dictyosteliaceae</taxon>
        <taxon>Dictyostelium</taxon>
    </lineage>
</organism>
<keyword evidence="7" id="KW-1133">Transmembrane helix</keyword>
<dbReference type="InterPro" id="IPR042099">
    <property type="entry name" value="ANL_N_sf"/>
</dbReference>
<evidence type="ECO:0000256" key="4">
    <source>
        <dbReference type="ARBA" id="ARBA00022840"/>
    </source>
</evidence>
<dbReference type="InterPro" id="IPR025110">
    <property type="entry name" value="AMP-bd_C"/>
</dbReference>
<dbReference type="InterPro" id="IPR000873">
    <property type="entry name" value="AMP-dep_synth/lig_dom"/>
</dbReference>
<keyword evidence="3" id="KW-0547">Nucleotide-binding</keyword>
<comment type="similarity">
    <text evidence="1">Belongs to the ATP-dependent AMP-binding enzyme family.</text>
</comment>
<dbReference type="Pfam" id="PF00501">
    <property type="entry name" value="AMP-binding"/>
    <property type="match status" value="1"/>
</dbReference>
<accession>Q551S8</accession>
<dbReference type="Gene3D" id="3.30.300.30">
    <property type="match status" value="1"/>
</dbReference>
<sequence length="596" mass="67246">MENNKPYKFIDRNLNIIKKSGSYENIYKSFKYEIPEYFNIGLEVCDYYANDPNKMNNIAIKHIYDTDDKQILKEYTFKEIKIKSNQLANKFKEIGLNKKGEVVGVFLTQGIECALSHITILRSGFIGLLLSVLFGPEALEYRISSSSASCVITDLDNIHKLLKVVPNLPSLKKIIVFGDNLNSINYSKHKNIVELWNENICNNYSKEFEPIITKSNEPAYLIYTSGTTGLPKGCLHAHRVLIGNNVGLQFTLNLFPQNTVSVTENCYYSPADWAWIGGLLVVFLPSLYFGVPLLAYKSKGPFDAKKLLTLVKTHNVTMSFLPPSALKMIKFQKDQLKDHKINNMLAINSGGESLGENLLVWSKDQFGVEVAEFIGQSEGNFITGNCLDLFPPKNGSMGKPIPGSNVRILNDNGERVPHDEVGYLCIEFTGDNANQFLGYWNDPSSTEKRMIFSKESGTKWIKTGDLAKEDSDGYFWYIGRDDDVINSSGYRIGPNEIEGCLLKHPLILNVAVIGIPDEIRGEVVKAYIVLNQSVTPSQEIKKEIQNYVKTQLSAHQYPREIEFINPNEMPITTTGKIMRNSLRQLHKMKSNNKSKI</sequence>
<accession>Q8SSN6</accession>
<dbReference type="GO" id="GO:0004321">
    <property type="term" value="F:fatty-acyl-CoA synthase activity"/>
    <property type="evidence" value="ECO:0000318"/>
    <property type="project" value="GO_Central"/>
</dbReference>
<dbReference type="Gene3D" id="3.40.50.12780">
    <property type="entry name" value="N-terminal domain of ligase-like"/>
    <property type="match status" value="1"/>
</dbReference>
<keyword evidence="11" id="KW-1185">Reference proteome</keyword>
<keyword evidence="4" id="KW-0067">ATP-binding</keyword>
<dbReference type="KEGG" id="ddi:DDB_G0276337"/>
<feature type="domain" description="AMP-dependent synthetase/ligase" evidence="8">
    <location>
        <begin position="73"/>
        <end position="440"/>
    </location>
</feature>
<dbReference type="eggNOG" id="KOG1175">
    <property type="taxonomic scope" value="Eukaryota"/>
</dbReference>
<feature type="domain" description="AMP-binding enzyme C-terminal" evidence="9">
    <location>
        <begin position="496"/>
        <end position="576"/>
    </location>
</feature>
<dbReference type="GO" id="GO:0006633">
    <property type="term" value="P:fatty acid biosynthetic process"/>
    <property type="evidence" value="ECO:0000318"/>
    <property type="project" value="GO_Central"/>
</dbReference>
<dbReference type="InterPro" id="IPR051087">
    <property type="entry name" value="Mitochondrial_ACSM"/>
</dbReference>
<dbReference type="PANTHER" id="PTHR43605">
    <property type="entry name" value="ACYL-COENZYME A SYNTHETASE"/>
    <property type="match status" value="1"/>
</dbReference>
<dbReference type="SUPFAM" id="SSF56801">
    <property type="entry name" value="Acetyl-CoA synthetase-like"/>
    <property type="match status" value="1"/>
</dbReference>
<evidence type="ECO:0000313" key="11">
    <source>
        <dbReference type="Proteomes" id="UP000002195"/>
    </source>
</evidence>
<evidence type="ECO:0000313" key="10">
    <source>
        <dbReference type="EMBL" id="EAL69249.1"/>
    </source>
</evidence>
<evidence type="ECO:0000259" key="8">
    <source>
        <dbReference type="Pfam" id="PF00501"/>
    </source>
</evidence>
<proteinExistence type="inferred from homology"/>
<dbReference type="GO" id="GO:0006637">
    <property type="term" value="P:acyl-CoA metabolic process"/>
    <property type="evidence" value="ECO:0000318"/>
    <property type="project" value="GO_Central"/>
</dbReference>
<dbReference type="PANTHER" id="PTHR43605:SF10">
    <property type="entry name" value="ACYL-COA SYNTHETASE MEDIUM CHAIN FAMILY MEMBER 3"/>
    <property type="match status" value="1"/>
</dbReference>
<comment type="caution">
    <text evidence="10">The sequence shown here is derived from an EMBL/GenBank/DDBJ whole genome shotgun (WGS) entry which is preliminary data.</text>
</comment>
<dbReference type="InterPro" id="IPR049515">
    <property type="entry name" value="MACS_put"/>
</dbReference>
<dbReference type="InParanoid" id="Q8SSN6"/>
<evidence type="ECO:0000256" key="1">
    <source>
        <dbReference type="ARBA" id="ARBA00006432"/>
    </source>
</evidence>
<dbReference type="GeneID" id="8620448"/>
<reference evidence="10 11" key="1">
    <citation type="journal article" date="2005" name="Nature">
        <title>The genome of the social amoeba Dictyostelium discoideum.</title>
        <authorList>
            <consortium name="The Dictyostelium discoideum Sequencing Consortium"/>
            <person name="Eichinger L."/>
            <person name="Pachebat J.A."/>
            <person name="Glockner G."/>
            <person name="Rajandream M.A."/>
            <person name="Sucgang R."/>
            <person name="Berriman M."/>
            <person name="Song J."/>
            <person name="Olsen R."/>
            <person name="Szafranski K."/>
            <person name="Xu Q."/>
            <person name="Tunggal B."/>
            <person name="Kummerfeld S."/>
            <person name="Madera M."/>
            <person name="Konfortov B.A."/>
            <person name="Rivero F."/>
            <person name="Bankier A.T."/>
            <person name="Lehmann R."/>
            <person name="Hamlin N."/>
            <person name="Davies R."/>
            <person name="Gaudet P."/>
            <person name="Fey P."/>
            <person name="Pilcher K."/>
            <person name="Chen G."/>
            <person name="Saunders D."/>
            <person name="Sodergren E."/>
            <person name="Davis P."/>
            <person name="Kerhornou A."/>
            <person name="Nie X."/>
            <person name="Hall N."/>
            <person name="Anjard C."/>
            <person name="Hemphill L."/>
            <person name="Bason N."/>
            <person name="Farbrother P."/>
            <person name="Desany B."/>
            <person name="Just E."/>
            <person name="Morio T."/>
            <person name="Rost R."/>
            <person name="Churcher C."/>
            <person name="Cooper J."/>
            <person name="Haydock S."/>
            <person name="van Driessche N."/>
            <person name="Cronin A."/>
            <person name="Goodhead I."/>
            <person name="Muzny D."/>
            <person name="Mourier T."/>
            <person name="Pain A."/>
            <person name="Lu M."/>
            <person name="Harper D."/>
            <person name="Lindsay R."/>
            <person name="Hauser H."/>
            <person name="James K."/>
            <person name="Quiles M."/>
            <person name="Madan Babu M."/>
            <person name="Saito T."/>
            <person name="Buchrieser C."/>
            <person name="Wardroper A."/>
            <person name="Felder M."/>
            <person name="Thangavelu M."/>
            <person name="Johnson D."/>
            <person name="Knights A."/>
            <person name="Loulseged H."/>
            <person name="Mungall K."/>
            <person name="Oliver K."/>
            <person name="Price C."/>
            <person name="Quail M.A."/>
            <person name="Urushihara H."/>
            <person name="Hernandez J."/>
            <person name="Rabbinowitsch E."/>
            <person name="Steffen D."/>
            <person name="Sanders M."/>
            <person name="Ma J."/>
            <person name="Kohara Y."/>
            <person name="Sharp S."/>
            <person name="Simmonds M."/>
            <person name="Spiegler S."/>
            <person name="Tivey A."/>
            <person name="Sugano S."/>
            <person name="White B."/>
            <person name="Walker D."/>
            <person name="Woodward J."/>
            <person name="Winckler T."/>
            <person name="Tanaka Y."/>
            <person name="Shaulsky G."/>
            <person name="Schleicher M."/>
            <person name="Weinstock G."/>
            <person name="Rosenthal A."/>
            <person name="Cox E.C."/>
            <person name="Chisholm R.L."/>
            <person name="Gibbs R."/>
            <person name="Loomis W.F."/>
            <person name="Platzer M."/>
            <person name="Kay R.R."/>
            <person name="Williams J."/>
            <person name="Dear P.H."/>
            <person name="Noegel A.A."/>
            <person name="Barrell B."/>
            <person name="Kuspa A."/>
        </authorList>
    </citation>
    <scope>NUCLEOTIDE SEQUENCE [LARGE SCALE GENOMIC DNA]</scope>
    <source>
        <strain evidence="10 11">AX4</strain>
    </source>
</reference>
<dbReference type="InterPro" id="IPR045851">
    <property type="entry name" value="AMP-bd_C_sf"/>
</dbReference>
<dbReference type="FunCoup" id="Q8SSN6">
    <property type="interactions" value="131"/>
</dbReference>
<protein>
    <recommendedName>
        <fullName evidence="5">medium-chain acyl-CoA ligase</fullName>
        <ecNumber evidence="5">6.2.1.2</ecNumber>
    </recommendedName>
</protein>
<dbReference type="InterPro" id="IPR020845">
    <property type="entry name" value="AMP-binding_CS"/>
</dbReference>
<dbReference type="PaxDb" id="44689-DDB0304416"/>
<evidence type="ECO:0000256" key="2">
    <source>
        <dbReference type="ARBA" id="ARBA00022598"/>
    </source>
</evidence>
<dbReference type="STRING" id="44689.Q8SSN6"/>
<evidence type="ECO:0000256" key="3">
    <source>
        <dbReference type="ARBA" id="ARBA00022741"/>
    </source>
</evidence>
<dbReference type="FunFam" id="3.40.50.12780:FF:000063">
    <property type="entry name" value="Acetyl-coenzyme A synthetase"/>
    <property type="match status" value="1"/>
</dbReference>
<name>Q8SSN6_DICDI</name>
<dbReference type="dictyBase" id="DDB_G0276337"/>
<dbReference type="PROSITE" id="PS00455">
    <property type="entry name" value="AMP_BINDING"/>
    <property type="match status" value="1"/>
</dbReference>
<dbReference type="HOGENOM" id="CLU_000022_59_10_1"/>
<gene>
    <name evidence="10" type="ORF">DDB_G0276337</name>
</gene>
<keyword evidence="2 10" id="KW-0436">Ligase</keyword>
<dbReference type="GO" id="GO:0031956">
    <property type="term" value="F:medium-chain fatty acid-CoA ligase activity"/>
    <property type="evidence" value="ECO:0007669"/>
    <property type="project" value="UniProtKB-EC"/>
</dbReference>
<dbReference type="SMR" id="Q8SSN6"/>
<comment type="catalytic activity">
    <reaction evidence="6">
        <text>a medium-chain fatty acid + ATP + CoA = a medium-chain fatty acyl-CoA + AMP + diphosphate</text>
        <dbReference type="Rhea" id="RHEA:48340"/>
        <dbReference type="ChEBI" id="CHEBI:30616"/>
        <dbReference type="ChEBI" id="CHEBI:33019"/>
        <dbReference type="ChEBI" id="CHEBI:57287"/>
        <dbReference type="ChEBI" id="CHEBI:59558"/>
        <dbReference type="ChEBI" id="CHEBI:90546"/>
        <dbReference type="ChEBI" id="CHEBI:456215"/>
        <dbReference type="EC" id="6.2.1.2"/>
    </reaction>
    <physiologicalReaction direction="left-to-right" evidence="6">
        <dbReference type="Rhea" id="RHEA:48341"/>
    </physiologicalReaction>
</comment>
<evidence type="ECO:0000256" key="7">
    <source>
        <dbReference type="SAM" id="Phobius"/>
    </source>
</evidence>
<dbReference type="EMBL" id="AAFI02000014">
    <property type="protein sequence ID" value="EAL69249.1"/>
    <property type="molecule type" value="Genomic_DNA"/>
</dbReference>
<evidence type="ECO:0000259" key="9">
    <source>
        <dbReference type="Pfam" id="PF13193"/>
    </source>
</evidence>
<dbReference type="OMA" id="MPTLEHI"/>
<keyword evidence="7" id="KW-0472">Membrane</keyword>
<evidence type="ECO:0000256" key="5">
    <source>
        <dbReference type="ARBA" id="ARBA00039009"/>
    </source>
</evidence>
<keyword evidence="7" id="KW-0812">Transmembrane</keyword>